<dbReference type="InterPro" id="IPR044925">
    <property type="entry name" value="His-Me_finger_sf"/>
</dbReference>
<dbReference type="GeneID" id="120039700"/>
<protein>
    <submittedName>
        <fullName evidence="2">Endonuclease domain-containing 1 protein-like isoform X4</fullName>
    </submittedName>
</protein>
<dbReference type="RefSeq" id="XP_038841038.1">
    <property type="nucleotide sequence ID" value="XM_038985110.1"/>
</dbReference>
<evidence type="ECO:0000313" key="1">
    <source>
        <dbReference type="Proteomes" id="UP000808372"/>
    </source>
</evidence>
<reference evidence="2" key="1">
    <citation type="submission" date="2025-08" db="UniProtKB">
        <authorList>
            <consortium name="RefSeq"/>
        </authorList>
    </citation>
    <scope>IDENTIFICATION</scope>
    <source>
        <tissue evidence="2">White muscle</tissue>
    </source>
</reference>
<keyword evidence="1" id="KW-1185">Reference proteome</keyword>
<dbReference type="SUPFAM" id="SSF54060">
    <property type="entry name" value="His-Me finger endonucleases"/>
    <property type="match status" value="1"/>
</dbReference>
<sequence>MEGTTPNLPGILVNGTVQDQNRYKPICQLFNIFYRFATLYDTINRIPVFSAYTFTGPPTGPRPNQRWMIEPQLEDKHYTRDMMVAGRRLRVEHQATNADYKERGFNQGR</sequence>
<proteinExistence type="predicted"/>
<organism evidence="1 2">
    <name type="scientific">Salvelinus namaycush</name>
    <name type="common">Lake trout</name>
    <name type="synonym">Salmo namaycush</name>
    <dbReference type="NCBI Taxonomy" id="8040"/>
    <lineage>
        <taxon>Eukaryota</taxon>
        <taxon>Metazoa</taxon>
        <taxon>Chordata</taxon>
        <taxon>Craniata</taxon>
        <taxon>Vertebrata</taxon>
        <taxon>Euteleostomi</taxon>
        <taxon>Actinopterygii</taxon>
        <taxon>Neopterygii</taxon>
        <taxon>Teleostei</taxon>
        <taxon>Protacanthopterygii</taxon>
        <taxon>Salmoniformes</taxon>
        <taxon>Salmonidae</taxon>
        <taxon>Salmoninae</taxon>
        <taxon>Salvelinus</taxon>
    </lineage>
</organism>
<evidence type="ECO:0000313" key="2">
    <source>
        <dbReference type="RefSeq" id="XP_038841038.1"/>
    </source>
</evidence>
<dbReference type="AlphaFoldDB" id="A0A8U0U622"/>
<dbReference type="Proteomes" id="UP000808372">
    <property type="component" value="Unplaced"/>
</dbReference>
<dbReference type="PANTHER" id="PTHR21472">
    <property type="entry name" value="ENDONUCLEASE DOMAIN-CONTAINING 1 PROTEIN ENDOD1"/>
    <property type="match status" value="1"/>
</dbReference>
<accession>A0A8U0U622</accession>
<dbReference type="Gene3D" id="3.40.570.10">
    <property type="entry name" value="Extracellular Endonuclease, subunit A"/>
    <property type="match status" value="1"/>
</dbReference>
<dbReference type="InterPro" id="IPR039015">
    <property type="entry name" value="ENDOD1"/>
</dbReference>
<dbReference type="PANTHER" id="PTHR21472:SF15">
    <property type="entry name" value="ENDONUCLEASE DOMAIN-CONTAINING 1 PROTEIN-RELATED"/>
    <property type="match status" value="1"/>
</dbReference>
<gene>
    <name evidence="2" type="primary">LOC120039700</name>
</gene>
<dbReference type="InterPro" id="IPR044929">
    <property type="entry name" value="DNA/RNA_non-sp_Endonuclease_sf"/>
</dbReference>
<name>A0A8U0U622_SALNM</name>